<dbReference type="GeneID" id="68318066"/>
<evidence type="ECO:0000313" key="4">
    <source>
        <dbReference type="Proteomes" id="UP000827133"/>
    </source>
</evidence>
<dbReference type="InterPro" id="IPR011600">
    <property type="entry name" value="Pept_C14_caspase"/>
</dbReference>
<feature type="domain" description="Peptidase C14 caspase" evidence="2">
    <location>
        <begin position="12"/>
        <end position="114"/>
    </location>
</feature>
<dbReference type="RefSeq" id="XP_044676350.1">
    <property type="nucleotide sequence ID" value="XM_044827796.1"/>
</dbReference>
<evidence type="ECO:0000256" key="1">
    <source>
        <dbReference type="ARBA" id="ARBA00009005"/>
    </source>
</evidence>
<proteinExistence type="inferred from homology"/>
<dbReference type="GO" id="GO:0004197">
    <property type="term" value="F:cysteine-type endopeptidase activity"/>
    <property type="evidence" value="ECO:0007669"/>
    <property type="project" value="InterPro"/>
</dbReference>
<comment type="caution">
    <text evidence="3">The sequence shown here is derived from an EMBL/GenBank/DDBJ whole genome shotgun (WGS) entry which is preliminary data.</text>
</comment>
<dbReference type="Gene3D" id="3.40.50.1460">
    <property type="match status" value="1"/>
</dbReference>
<organism evidence="3 4">
    <name type="scientific">Fusarium musae</name>
    <dbReference type="NCBI Taxonomy" id="1042133"/>
    <lineage>
        <taxon>Eukaryota</taxon>
        <taxon>Fungi</taxon>
        <taxon>Dikarya</taxon>
        <taxon>Ascomycota</taxon>
        <taxon>Pezizomycotina</taxon>
        <taxon>Sordariomycetes</taxon>
        <taxon>Hypocreomycetidae</taxon>
        <taxon>Hypocreales</taxon>
        <taxon>Nectriaceae</taxon>
        <taxon>Fusarium</taxon>
    </lineage>
</organism>
<dbReference type="Pfam" id="PF00656">
    <property type="entry name" value="Peptidase_C14"/>
    <property type="match status" value="1"/>
</dbReference>
<gene>
    <name evidence="3" type="ORF">J7337_010210</name>
</gene>
<reference evidence="3" key="1">
    <citation type="journal article" date="2021" name="Mol. Plant Microbe Interact.">
        <title>Telomere to telomere genome assembly of Fusarium musae F31, causal agent of crown rot disease of banana.</title>
        <authorList>
            <person name="Degradi L."/>
            <person name="Tava V."/>
            <person name="Kunova A."/>
            <person name="Cortesi P."/>
            <person name="Saracchi M."/>
            <person name="Pasquali M."/>
        </authorList>
    </citation>
    <scope>NUCLEOTIDE SEQUENCE</scope>
    <source>
        <strain evidence="3">F31</strain>
    </source>
</reference>
<evidence type="ECO:0000313" key="3">
    <source>
        <dbReference type="EMBL" id="KAG9497350.1"/>
    </source>
</evidence>
<dbReference type="PANTHER" id="PTHR48104">
    <property type="entry name" value="METACASPASE-4"/>
    <property type="match status" value="1"/>
</dbReference>
<dbReference type="GO" id="GO:0006508">
    <property type="term" value="P:proteolysis"/>
    <property type="evidence" value="ECO:0007669"/>
    <property type="project" value="InterPro"/>
</dbReference>
<evidence type="ECO:0000259" key="2">
    <source>
        <dbReference type="Pfam" id="PF00656"/>
    </source>
</evidence>
<name>A0A9P8D8K1_9HYPO</name>
<dbReference type="GO" id="GO:0005737">
    <property type="term" value="C:cytoplasm"/>
    <property type="evidence" value="ECO:0007669"/>
    <property type="project" value="TreeGrafter"/>
</dbReference>
<dbReference type="Proteomes" id="UP000827133">
    <property type="component" value="Unassembled WGS sequence"/>
</dbReference>
<dbReference type="KEGG" id="fmu:J7337_010210"/>
<protein>
    <recommendedName>
        <fullName evidence="2">Peptidase C14 caspase domain-containing protein</fullName>
    </recommendedName>
</protein>
<accession>A0A9P8D8K1</accession>
<dbReference type="AlphaFoldDB" id="A0A9P8D8K1"/>
<sequence length="215" mass="23382">MAKNEPVSPGHHAILIGIGTYPAEYKASLKGCVRDKQQIRSLLEQQPFHINIQTLTAMQTSDSSTTGPVEHPATLLTYDNVIKAFSELADVAQSGDYIYIHSSGHGARMTPETTKPFSNQHTGDLTLVLLGGENGDEVKPLGGYKLAVYLNAMVEKRLVVTLALDCCFAASVYCLDRPNIRFLRTGPGLASAYFADKSLSEQDKEATGSEYRDSL</sequence>
<keyword evidence="4" id="KW-1185">Reference proteome</keyword>
<dbReference type="InterPro" id="IPR050452">
    <property type="entry name" value="Metacaspase"/>
</dbReference>
<dbReference type="EMBL" id="JAHBCI010000008">
    <property type="protein sequence ID" value="KAG9497350.1"/>
    <property type="molecule type" value="Genomic_DNA"/>
</dbReference>
<comment type="similarity">
    <text evidence="1">Belongs to the peptidase C14B family.</text>
</comment>
<dbReference type="PANTHER" id="PTHR48104:SF30">
    <property type="entry name" value="METACASPASE-1"/>
    <property type="match status" value="1"/>
</dbReference>